<dbReference type="InterPro" id="IPR036942">
    <property type="entry name" value="Beta-barrel_TonB_sf"/>
</dbReference>
<evidence type="ECO:0000256" key="10">
    <source>
        <dbReference type="ARBA" id="ARBA00023237"/>
    </source>
</evidence>
<dbReference type="PANTHER" id="PTHR32552:SF81">
    <property type="entry name" value="TONB-DEPENDENT OUTER MEMBRANE RECEPTOR"/>
    <property type="match status" value="1"/>
</dbReference>
<keyword evidence="4" id="KW-0410">Iron transport</keyword>
<dbReference type="GO" id="GO:0009279">
    <property type="term" value="C:cell outer membrane"/>
    <property type="evidence" value="ECO:0007669"/>
    <property type="project" value="UniProtKB-SubCell"/>
</dbReference>
<name>A0AAV3V4D5_9ALTE</name>
<dbReference type="RefSeq" id="WP_007990742.1">
    <property type="nucleotide sequence ID" value="NZ_BAEM01000046.1"/>
</dbReference>
<feature type="region of interest" description="Disordered" evidence="13">
    <location>
        <begin position="36"/>
        <end position="61"/>
    </location>
</feature>
<keyword evidence="2 11" id="KW-0813">Transport</keyword>
<evidence type="ECO:0000256" key="3">
    <source>
        <dbReference type="ARBA" id="ARBA00022452"/>
    </source>
</evidence>
<feature type="domain" description="TonB-dependent receptor-like beta-barrel" evidence="15">
    <location>
        <begin position="228"/>
        <end position="725"/>
    </location>
</feature>
<evidence type="ECO:0000256" key="11">
    <source>
        <dbReference type="PROSITE-ProRule" id="PRU01360"/>
    </source>
</evidence>
<keyword evidence="8 12" id="KW-0798">TonB box</keyword>
<evidence type="ECO:0000256" key="6">
    <source>
        <dbReference type="ARBA" id="ARBA00023004"/>
    </source>
</evidence>
<evidence type="ECO:0000256" key="8">
    <source>
        <dbReference type="ARBA" id="ARBA00023077"/>
    </source>
</evidence>
<feature type="chain" id="PRO_5043629545" evidence="14">
    <location>
        <begin position="28"/>
        <end position="757"/>
    </location>
</feature>
<protein>
    <submittedName>
        <fullName evidence="17">TonB-dependent receptor</fullName>
    </submittedName>
</protein>
<dbReference type="PROSITE" id="PS52016">
    <property type="entry name" value="TONB_DEPENDENT_REC_3"/>
    <property type="match status" value="1"/>
</dbReference>
<keyword evidence="17" id="KW-0675">Receptor</keyword>
<evidence type="ECO:0000256" key="1">
    <source>
        <dbReference type="ARBA" id="ARBA00004571"/>
    </source>
</evidence>
<dbReference type="Gene3D" id="2.40.170.20">
    <property type="entry name" value="TonB-dependent receptor, beta-barrel domain"/>
    <property type="match status" value="1"/>
</dbReference>
<keyword evidence="14" id="KW-0732">Signal</keyword>
<keyword evidence="7" id="KW-0406">Ion transport</keyword>
<keyword evidence="10 11" id="KW-0998">Cell outer membrane</keyword>
<organism evidence="17 18">
    <name type="scientific">Paraglaciecola chathamensis S18K6</name>
    <dbReference type="NCBI Taxonomy" id="1127672"/>
    <lineage>
        <taxon>Bacteria</taxon>
        <taxon>Pseudomonadati</taxon>
        <taxon>Pseudomonadota</taxon>
        <taxon>Gammaproteobacteria</taxon>
        <taxon>Alteromonadales</taxon>
        <taxon>Alteromonadaceae</taxon>
        <taxon>Paraglaciecola</taxon>
    </lineage>
</organism>
<evidence type="ECO:0000256" key="14">
    <source>
        <dbReference type="SAM" id="SignalP"/>
    </source>
</evidence>
<accession>A0AAV3V4D5</accession>
<keyword evidence="9 11" id="KW-0472">Membrane</keyword>
<dbReference type="Proteomes" id="UP000006320">
    <property type="component" value="Unassembled WGS sequence"/>
</dbReference>
<evidence type="ECO:0000256" key="7">
    <source>
        <dbReference type="ARBA" id="ARBA00023065"/>
    </source>
</evidence>
<dbReference type="Pfam" id="PF07715">
    <property type="entry name" value="Plug"/>
    <property type="match status" value="1"/>
</dbReference>
<feature type="domain" description="TonB-dependent receptor plug" evidence="16">
    <location>
        <begin position="81"/>
        <end position="190"/>
    </location>
</feature>
<comment type="subcellular location">
    <subcellularLocation>
        <location evidence="1 11">Cell outer membrane</location>
        <topology evidence="1 11">Multi-pass membrane protein</topology>
    </subcellularLocation>
</comment>
<comment type="caution">
    <text evidence="17">The sequence shown here is derived from an EMBL/GenBank/DDBJ whole genome shotgun (WGS) entry which is preliminary data.</text>
</comment>
<evidence type="ECO:0000313" key="17">
    <source>
        <dbReference type="EMBL" id="GAC11704.1"/>
    </source>
</evidence>
<evidence type="ECO:0000256" key="5">
    <source>
        <dbReference type="ARBA" id="ARBA00022692"/>
    </source>
</evidence>
<keyword evidence="3 11" id="KW-1134">Transmembrane beta strand</keyword>
<dbReference type="AlphaFoldDB" id="A0AAV3V4D5"/>
<feature type="compositionally biased region" description="Basic and acidic residues" evidence="13">
    <location>
        <begin position="48"/>
        <end position="61"/>
    </location>
</feature>
<sequence length="757" mass="81577">MSKSIKKGYLATVIAAVLATSISPVLAQVAPEEENSVSASSAAAKGGDALKGDDAANGGDDLKGKELEKIVVTAQRRAQSIQEVPVAVTSIGAADLELKQVTNVLDLQYEIPNISLATNTGTASGARIFLRGVGEDESRVSADPAVGVYVDGVYVGRQVGALFDLVDLERVEVLRGPQGTLYGRNSNGGAIKLISKSPELNENYGLVKATVGSDGRLDGRFTGNLGLSDSSAIRATVLSKSRDGFHTVNPNGDFADQAGTEAGEKDTKALRIALYTEFNEDWNMNLAVDYTKDDSDPVPDSVALANDADNNLFTIEPVPGVTCSAATPAAFLSLGCFNDYRSEVETSGLSLNVQGQIGEYDLSFLTGYRQMEDDLSSRIGFPYSQQTDQDQFSQEVTLTSNYEGAFNFVTGVYYFTEDVQMDSIFVFPSELGVETDAYAAFFQSTYEFNETLTLTTGIRYTDETKAIDALMPVSGGNRNEELDFSNTTYNIALNNQFSEDVMGYVSYSTGFKSGGWSPDCFGVETACFLPVDEEELDAFEIGVRSDLLDNRLRLNATYFYNNYDNLQIASTVPGLGFTRFNVDETKISGIELEALFEVSESLTVNVTFGTIDGEYKEMTLAQAGGLTNSGSSPGCNGEVSIECAKALELKNAPDYKGTIGFTHRMPIAQGLLTSRIDFSFEDDSYSLVANAPAHALTSVGTIINARIAYEPDSEKWAVALWGKNLGDEVYARAAAAGDFTQYVADPLTWGADFEYRF</sequence>
<comment type="similarity">
    <text evidence="11 12">Belongs to the TonB-dependent receptor family.</text>
</comment>
<evidence type="ECO:0000259" key="15">
    <source>
        <dbReference type="Pfam" id="PF00593"/>
    </source>
</evidence>
<evidence type="ECO:0000313" key="18">
    <source>
        <dbReference type="Proteomes" id="UP000006320"/>
    </source>
</evidence>
<dbReference type="InterPro" id="IPR012910">
    <property type="entry name" value="Plug_dom"/>
</dbReference>
<evidence type="ECO:0000259" key="16">
    <source>
        <dbReference type="Pfam" id="PF07715"/>
    </source>
</evidence>
<evidence type="ECO:0000256" key="12">
    <source>
        <dbReference type="RuleBase" id="RU003357"/>
    </source>
</evidence>
<dbReference type="Pfam" id="PF00593">
    <property type="entry name" value="TonB_dep_Rec_b-barrel"/>
    <property type="match status" value="1"/>
</dbReference>
<evidence type="ECO:0000256" key="2">
    <source>
        <dbReference type="ARBA" id="ARBA00022448"/>
    </source>
</evidence>
<keyword evidence="5 11" id="KW-0812">Transmembrane</keyword>
<evidence type="ECO:0000256" key="4">
    <source>
        <dbReference type="ARBA" id="ARBA00022496"/>
    </source>
</evidence>
<gene>
    <name evidence="17" type="ORF">GCHA_3774</name>
</gene>
<dbReference type="InterPro" id="IPR039426">
    <property type="entry name" value="TonB-dep_rcpt-like"/>
</dbReference>
<evidence type="ECO:0000256" key="9">
    <source>
        <dbReference type="ARBA" id="ARBA00023136"/>
    </source>
</evidence>
<reference evidence="17 18" key="1">
    <citation type="journal article" date="2017" name="Antonie Van Leeuwenhoek">
        <title>Rhizobium rhizosphaerae sp. nov., a novel species isolated from rice rhizosphere.</title>
        <authorList>
            <person name="Zhao J.J."/>
            <person name="Zhang J."/>
            <person name="Zhang R.J."/>
            <person name="Zhang C.W."/>
            <person name="Yin H.Q."/>
            <person name="Zhang X.X."/>
        </authorList>
    </citation>
    <scope>NUCLEOTIDE SEQUENCE [LARGE SCALE GENOMIC DNA]</scope>
    <source>
        <strain evidence="17 18">S18K6</strain>
    </source>
</reference>
<evidence type="ECO:0000256" key="13">
    <source>
        <dbReference type="SAM" id="MobiDB-lite"/>
    </source>
</evidence>
<keyword evidence="6" id="KW-0408">Iron</keyword>
<proteinExistence type="inferred from homology"/>
<dbReference type="InterPro" id="IPR000531">
    <property type="entry name" value="Beta-barrel_TonB"/>
</dbReference>
<feature type="signal peptide" evidence="14">
    <location>
        <begin position="1"/>
        <end position="27"/>
    </location>
</feature>
<dbReference type="EMBL" id="BAEM01000046">
    <property type="protein sequence ID" value="GAC11704.1"/>
    <property type="molecule type" value="Genomic_DNA"/>
</dbReference>
<dbReference type="PANTHER" id="PTHR32552">
    <property type="entry name" value="FERRICHROME IRON RECEPTOR-RELATED"/>
    <property type="match status" value="1"/>
</dbReference>
<dbReference type="GO" id="GO:0006826">
    <property type="term" value="P:iron ion transport"/>
    <property type="evidence" value="ECO:0007669"/>
    <property type="project" value="UniProtKB-KW"/>
</dbReference>
<dbReference type="SUPFAM" id="SSF56935">
    <property type="entry name" value="Porins"/>
    <property type="match status" value="1"/>
</dbReference>